<dbReference type="InterPro" id="IPR029062">
    <property type="entry name" value="Class_I_gatase-like"/>
</dbReference>
<dbReference type="InterPro" id="IPR029010">
    <property type="entry name" value="ThuA-like"/>
</dbReference>
<name>A0ABW2Q4F7_9MICO</name>
<evidence type="ECO:0000259" key="1">
    <source>
        <dbReference type="Pfam" id="PF06283"/>
    </source>
</evidence>
<evidence type="ECO:0000313" key="2">
    <source>
        <dbReference type="EMBL" id="MFC7404335.1"/>
    </source>
</evidence>
<dbReference type="Proteomes" id="UP001596455">
    <property type="component" value="Unassembled WGS sequence"/>
</dbReference>
<dbReference type="EMBL" id="JBHTCQ010000001">
    <property type="protein sequence ID" value="MFC7404335.1"/>
    <property type="molecule type" value="Genomic_DNA"/>
</dbReference>
<dbReference type="PANTHER" id="PTHR40469:SF2">
    <property type="entry name" value="GALACTOSE-BINDING DOMAIN-LIKE SUPERFAMILY PROTEIN"/>
    <property type="match status" value="1"/>
</dbReference>
<evidence type="ECO:0000313" key="3">
    <source>
        <dbReference type="Proteomes" id="UP001596455"/>
    </source>
</evidence>
<gene>
    <name evidence="2" type="ORF">ACFQQL_04370</name>
</gene>
<dbReference type="SUPFAM" id="SSF52317">
    <property type="entry name" value="Class I glutamine amidotransferase-like"/>
    <property type="match status" value="1"/>
</dbReference>
<reference evidence="3" key="1">
    <citation type="journal article" date="2019" name="Int. J. Syst. Evol. Microbiol.">
        <title>The Global Catalogue of Microorganisms (GCM) 10K type strain sequencing project: providing services to taxonomists for standard genome sequencing and annotation.</title>
        <authorList>
            <consortium name="The Broad Institute Genomics Platform"/>
            <consortium name="The Broad Institute Genome Sequencing Center for Infectious Disease"/>
            <person name="Wu L."/>
            <person name="Ma J."/>
        </authorList>
    </citation>
    <scope>NUCLEOTIDE SEQUENCE [LARGE SCALE GENOMIC DNA]</scope>
    <source>
        <strain evidence="3">JCM 1490</strain>
    </source>
</reference>
<proteinExistence type="predicted"/>
<feature type="domain" description="ThuA-like" evidence="1">
    <location>
        <begin position="6"/>
        <end position="216"/>
    </location>
</feature>
<keyword evidence="3" id="KW-1185">Reference proteome</keyword>
<dbReference type="PANTHER" id="PTHR40469">
    <property type="entry name" value="SECRETED GLYCOSYL HYDROLASE"/>
    <property type="match status" value="1"/>
</dbReference>
<dbReference type="RefSeq" id="WP_382391626.1">
    <property type="nucleotide sequence ID" value="NZ_JBHTCQ010000001.1"/>
</dbReference>
<dbReference type="Pfam" id="PF06283">
    <property type="entry name" value="ThuA"/>
    <property type="match status" value="1"/>
</dbReference>
<dbReference type="Gene3D" id="3.40.50.880">
    <property type="match status" value="1"/>
</dbReference>
<organism evidence="2 3">
    <name type="scientific">Georgenia alba</name>
    <dbReference type="NCBI Taxonomy" id="2233858"/>
    <lineage>
        <taxon>Bacteria</taxon>
        <taxon>Bacillati</taxon>
        <taxon>Actinomycetota</taxon>
        <taxon>Actinomycetes</taxon>
        <taxon>Micrococcales</taxon>
        <taxon>Bogoriellaceae</taxon>
        <taxon>Georgenia</taxon>
    </lineage>
</organism>
<protein>
    <submittedName>
        <fullName evidence="2">ThuA domain-containing protein</fullName>
    </submittedName>
</protein>
<comment type="caution">
    <text evidence="2">The sequence shown here is derived from an EMBL/GenBank/DDBJ whole genome shotgun (WGS) entry which is preliminary data.</text>
</comment>
<accession>A0ABW2Q4F7</accession>
<sequence length="220" mass="23795">MTADSVLVFTRTTGFRHDSIPAGVAAVRVLAADDGLDVVHTEDPGAFTPETLAGYRAVVWLSASGNVLEPDQRRAFADWLAAGGGFAGVHGASTAEPDWPEYQRIVGARFTQHPAIQAATVRVEDADHPSTAGLPAVWEHTDEWYDFATDPRGAGVRVLLTVDESTYDGGRMGEDHPVAWASEYGQGRCWYTALGHSTELYEQGGRFLVHLRGGLRSVWS</sequence>